<dbReference type="PANTHER" id="PTHR12110">
    <property type="entry name" value="HYDROXYPYRUVATE ISOMERASE"/>
    <property type="match status" value="1"/>
</dbReference>
<name>A0A147DQ48_9MICO</name>
<evidence type="ECO:0000256" key="1">
    <source>
        <dbReference type="ARBA" id="ARBA00023277"/>
    </source>
</evidence>
<dbReference type="InterPro" id="IPR013022">
    <property type="entry name" value="Xyl_isomerase-like_TIM-brl"/>
</dbReference>
<dbReference type="PANTHER" id="PTHR12110:SF41">
    <property type="entry name" value="INOSOSE DEHYDRATASE"/>
    <property type="match status" value="1"/>
</dbReference>
<keyword evidence="3" id="KW-0413">Isomerase</keyword>
<accession>A0A147DQ48</accession>
<dbReference type="InterPro" id="IPR036237">
    <property type="entry name" value="Xyl_isomerase-like_sf"/>
</dbReference>
<evidence type="ECO:0000313" key="4">
    <source>
        <dbReference type="Proteomes" id="UP000072763"/>
    </source>
</evidence>
<protein>
    <submittedName>
        <fullName evidence="3">Xylose isomerase</fullName>
    </submittedName>
</protein>
<dbReference type="GO" id="GO:0016853">
    <property type="term" value="F:isomerase activity"/>
    <property type="evidence" value="ECO:0007669"/>
    <property type="project" value="UniProtKB-KW"/>
</dbReference>
<sequence length="248" mass="26794">MTQPLSVQLYTVRDALSADLPGTLRRIASIGYTNVEAFGFVDRAEELRDALAAAGLQVPSGHARLLDAGEQDLERIFHASVTVGLGTLIDPHIDEARWTTREDVEAIARELSALAPRAADHGLVLGYHNHAFEFSNRIDGVSAYEVFADALSDDVVLELDTYWAKVGGDDPVAVLQRLGDKVQFLHVKDGDGSHDDKQQVAVGNGVMPIRDIVAAAPDALHVVELDDHEGDVFQAVADSYTFLEGARA</sequence>
<dbReference type="RefSeq" id="WP_058749873.1">
    <property type="nucleotide sequence ID" value="NZ_LDRC01000048.1"/>
</dbReference>
<proteinExistence type="predicted"/>
<keyword evidence="1" id="KW-0119">Carbohydrate metabolism</keyword>
<dbReference type="SUPFAM" id="SSF51658">
    <property type="entry name" value="Xylose isomerase-like"/>
    <property type="match status" value="1"/>
</dbReference>
<dbReference type="EMBL" id="LDRC01000048">
    <property type="protein sequence ID" value="KTR51644.1"/>
    <property type="molecule type" value="Genomic_DNA"/>
</dbReference>
<organism evidence="3 4">
    <name type="scientific">Curtobacterium oceanosedimentum</name>
    <dbReference type="NCBI Taxonomy" id="465820"/>
    <lineage>
        <taxon>Bacteria</taxon>
        <taxon>Bacillati</taxon>
        <taxon>Actinomycetota</taxon>
        <taxon>Actinomycetes</taxon>
        <taxon>Micrococcales</taxon>
        <taxon>Microbacteriaceae</taxon>
        <taxon>Curtobacterium</taxon>
    </lineage>
</organism>
<dbReference type="STRING" id="465820.NS263_01055"/>
<comment type="caution">
    <text evidence="3">The sequence shown here is derived from an EMBL/GenBank/DDBJ whole genome shotgun (WGS) entry which is preliminary data.</text>
</comment>
<dbReference type="Pfam" id="PF01261">
    <property type="entry name" value="AP_endonuc_2"/>
    <property type="match status" value="1"/>
</dbReference>
<dbReference type="InterPro" id="IPR050312">
    <property type="entry name" value="IolE/XylAMocC-like"/>
</dbReference>
<dbReference type="AlphaFoldDB" id="A0A147DQ48"/>
<dbReference type="PATRIC" id="fig|465820.4.peg.2025"/>
<feature type="domain" description="Xylose isomerase-like TIM barrel" evidence="2">
    <location>
        <begin position="25"/>
        <end position="214"/>
    </location>
</feature>
<dbReference type="OrthoDB" id="5182842at2"/>
<dbReference type="Gene3D" id="3.20.20.150">
    <property type="entry name" value="Divalent-metal-dependent TIM barrel enzymes"/>
    <property type="match status" value="1"/>
</dbReference>
<evidence type="ECO:0000259" key="2">
    <source>
        <dbReference type="Pfam" id="PF01261"/>
    </source>
</evidence>
<evidence type="ECO:0000313" key="3">
    <source>
        <dbReference type="EMBL" id="KTR51644.1"/>
    </source>
</evidence>
<reference evidence="3 4" key="1">
    <citation type="journal article" date="2016" name="Front. Microbiol.">
        <title>Genomic Resource of Rice Seed Associated Bacteria.</title>
        <authorList>
            <person name="Midha S."/>
            <person name="Bansal K."/>
            <person name="Sharma S."/>
            <person name="Kumar N."/>
            <person name="Patil P.P."/>
            <person name="Chaudhry V."/>
            <person name="Patil P.B."/>
        </authorList>
    </citation>
    <scope>NUCLEOTIDE SEQUENCE [LARGE SCALE GENOMIC DNA]</scope>
    <source>
        <strain evidence="3 4">NS359</strain>
    </source>
</reference>
<dbReference type="Proteomes" id="UP000072763">
    <property type="component" value="Unassembled WGS sequence"/>
</dbReference>
<gene>
    <name evidence="3" type="ORF">NS359_09315</name>
</gene>